<dbReference type="EMBL" id="JBHULV010000046">
    <property type="protein sequence ID" value="MFD2732632.1"/>
    <property type="molecule type" value="Genomic_DNA"/>
</dbReference>
<protein>
    <recommendedName>
        <fullName evidence="6">Ferritin</fullName>
        <ecNumber evidence="6">1.16.3.2</ecNumber>
    </recommendedName>
</protein>
<evidence type="ECO:0000256" key="2">
    <source>
        <dbReference type="ARBA" id="ARBA00022434"/>
    </source>
</evidence>
<keyword evidence="2 6" id="KW-0409">Iron storage</keyword>
<dbReference type="PROSITE" id="PS50905">
    <property type="entry name" value="FERRITIN_LIKE"/>
    <property type="match status" value="1"/>
</dbReference>
<proteinExistence type="inferred from homology"/>
<dbReference type="PANTHER" id="PTHR11431">
    <property type="entry name" value="FERRITIN"/>
    <property type="match status" value="1"/>
</dbReference>
<dbReference type="EC" id="1.16.3.2" evidence="6"/>
<feature type="domain" description="Ferritin-like diiron" evidence="7">
    <location>
        <begin position="9"/>
        <end position="154"/>
    </location>
</feature>
<reference evidence="9" key="1">
    <citation type="journal article" date="2019" name="Int. J. Syst. Evol. Microbiol.">
        <title>The Global Catalogue of Microorganisms (GCM) 10K type strain sequencing project: providing services to taxonomists for standard genome sequencing and annotation.</title>
        <authorList>
            <consortium name="The Broad Institute Genomics Platform"/>
            <consortium name="The Broad Institute Genome Sequencing Center for Infectious Disease"/>
            <person name="Wu L."/>
            <person name="Ma J."/>
        </authorList>
    </citation>
    <scope>NUCLEOTIDE SEQUENCE [LARGE SCALE GENOMIC DNA]</scope>
    <source>
        <strain evidence="9">KCTC 42456</strain>
    </source>
</reference>
<evidence type="ECO:0000256" key="4">
    <source>
        <dbReference type="ARBA" id="ARBA00023002"/>
    </source>
</evidence>
<dbReference type="InterPro" id="IPR012347">
    <property type="entry name" value="Ferritin-like"/>
</dbReference>
<name>A0ABW5TV13_9SPHI</name>
<dbReference type="PANTHER" id="PTHR11431:SF127">
    <property type="entry name" value="BACTERIAL NON-HEME FERRITIN"/>
    <property type="match status" value="1"/>
</dbReference>
<dbReference type="SUPFAM" id="SSF47240">
    <property type="entry name" value="Ferritin-like"/>
    <property type="match status" value="1"/>
</dbReference>
<keyword evidence="5 6" id="KW-0408">Iron</keyword>
<keyword evidence="6" id="KW-0963">Cytoplasm</keyword>
<keyword evidence="9" id="KW-1185">Reference proteome</keyword>
<gene>
    <name evidence="8" type="ORF">ACFSSE_13065</name>
</gene>
<evidence type="ECO:0000256" key="3">
    <source>
        <dbReference type="ARBA" id="ARBA00022723"/>
    </source>
</evidence>
<dbReference type="InterPro" id="IPR009040">
    <property type="entry name" value="Ferritin-like_diiron"/>
</dbReference>
<dbReference type="Pfam" id="PF00210">
    <property type="entry name" value="Ferritin"/>
    <property type="match status" value="1"/>
</dbReference>
<comment type="subcellular location">
    <subcellularLocation>
        <location evidence="6">Cytoplasm</location>
    </subcellularLocation>
</comment>
<evidence type="ECO:0000256" key="5">
    <source>
        <dbReference type="ARBA" id="ARBA00023004"/>
    </source>
</evidence>
<evidence type="ECO:0000259" key="7">
    <source>
        <dbReference type="PROSITE" id="PS50905"/>
    </source>
</evidence>
<dbReference type="Proteomes" id="UP001597546">
    <property type="component" value="Unassembled WGS sequence"/>
</dbReference>
<comment type="function">
    <text evidence="6">Iron-storage protein.</text>
</comment>
<evidence type="ECO:0000313" key="8">
    <source>
        <dbReference type="EMBL" id="MFD2732632.1"/>
    </source>
</evidence>
<dbReference type="CDD" id="cd01055">
    <property type="entry name" value="Nonheme_Ferritin"/>
    <property type="match status" value="1"/>
</dbReference>
<comment type="catalytic activity">
    <reaction evidence="6">
        <text>4 Fe(2+) + O2 + 6 H2O = 4 iron(III) oxide-hydroxide + 12 H(+)</text>
        <dbReference type="Rhea" id="RHEA:11972"/>
        <dbReference type="ChEBI" id="CHEBI:15377"/>
        <dbReference type="ChEBI" id="CHEBI:15378"/>
        <dbReference type="ChEBI" id="CHEBI:15379"/>
        <dbReference type="ChEBI" id="CHEBI:29033"/>
        <dbReference type="ChEBI" id="CHEBI:78619"/>
        <dbReference type="EC" id="1.16.3.2"/>
    </reaction>
</comment>
<dbReference type="InterPro" id="IPR001519">
    <property type="entry name" value="Ferritin"/>
</dbReference>
<dbReference type="Gene3D" id="1.20.1260.10">
    <property type="match status" value="1"/>
</dbReference>
<comment type="similarity">
    <text evidence="1 6">Belongs to the ferritin family. Prokaryotic subfamily.</text>
</comment>
<dbReference type="InterPro" id="IPR008331">
    <property type="entry name" value="Ferritin_DPS_dom"/>
</dbReference>
<evidence type="ECO:0000256" key="6">
    <source>
        <dbReference type="RuleBase" id="RU361145"/>
    </source>
</evidence>
<evidence type="ECO:0000256" key="1">
    <source>
        <dbReference type="ARBA" id="ARBA00006950"/>
    </source>
</evidence>
<comment type="caution">
    <text evidence="8">The sequence shown here is derived from an EMBL/GenBank/DDBJ whole genome shotgun (WGS) entry which is preliminary data.</text>
</comment>
<sequence length="177" mass="20780">MKDLLRVKSLISTEIEALLNNQIKKEAHSCSQYLAMASWCDQNGFDNSADYFFTQSNEERTHQLKLFKYVLDMGGQAMSPDIENIKHEFNSFKEIFEQALEMEIAITQSFKKIFAACYKEQDFVTVEFLNWFLKEQREEEYKARRALELFTIIGEEATGLWEIDKVIPTISYNNEQV</sequence>
<evidence type="ECO:0000313" key="9">
    <source>
        <dbReference type="Proteomes" id="UP001597546"/>
    </source>
</evidence>
<dbReference type="RefSeq" id="WP_379040437.1">
    <property type="nucleotide sequence ID" value="NZ_JBHSKW010000003.1"/>
</dbReference>
<dbReference type="InterPro" id="IPR041719">
    <property type="entry name" value="Ferritin_prok"/>
</dbReference>
<keyword evidence="3 6" id="KW-0479">Metal-binding</keyword>
<accession>A0ABW5TV13</accession>
<organism evidence="8 9">
    <name type="scientific">Pedobacter alpinus</name>
    <dbReference type="NCBI Taxonomy" id="1590643"/>
    <lineage>
        <taxon>Bacteria</taxon>
        <taxon>Pseudomonadati</taxon>
        <taxon>Bacteroidota</taxon>
        <taxon>Sphingobacteriia</taxon>
        <taxon>Sphingobacteriales</taxon>
        <taxon>Sphingobacteriaceae</taxon>
        <taxon>Pedobacter</taxon>
    </lineage>
</organism>
<dbReference type="InterPro" id="IPR009078">
    <property type="entry name" value="Ferritin-like_SF"/>
</dbReference>
<keyword evidence="4" id="KW-0560">Oxidoreductase</keyword>